<dbReference type="RefSeq" id="WP_121938041.1">
    <property type="nucleotide sequence ID" value="NZ_REFR01000010.1"/>
</dbReference>
<organism evidence="14 15">
    <name type="scientific">Eilatimonas milleporae</name>
    <dbReference type="NCBI Taxonomy" id="911205"/>
    <lineage>
        <taxon>Bacteria</taxon>
        <taxon>Pseudomonadati</taxon>
        <taxon>Pseudomonadota</taxon>
        <taxon>Alphaproteobacteria</taxon>
        <taxon>Kordiimonadales</taxon>
        <taxon>Kordiimonadaceae</taxon>
        <taxon>Eilatimonas</taxon>
    </lineage>
</organism>
<evidence type="ECO:0000256" key="8">
    <source>
        <dbReference type="ARBA" id="ARBA00022840"/>
    </source>
</evidence>
<evidence type="ECO:0000256" key="6">
    <source>
        <dbReference type="ARBA" id="ARBA00022741"/>
    </source>
</evidence>
<dbReference type="HAMAP" id="MF_00165">
    <property type="entry name" value="Thymidylate_kinase"/>
    <property type="match status" value="1"/>
</dbReference>
<keyword evidence="4 12" id="KW-0808">Transferase</keyword>
<keyword evidence="7 12" id="KW-0418">Kinase</keyword>
<dbReference type="Pfam" id="PF02223">
    <property type="entry name" value="Thymidylate_kin"/>
    <property type="match status" value="1"/>
</dbReference>
<dbReference type="OrthoDB" id="9774907at2"/>
<evidence type="ECO:0000313" key="15">
    <source>
        <dbReference type="Proteomes" id="UP000271227"/>
    </source>
</evidence>
<dbReference type="NCBIfam" id="TIGR00041">
    <property type="entry name" value="DTMP_kinase"/>
    <property type="match status" value="1"/>
</dbReference>
<evidence type="ECO:0000256" key="10">
    <source>
        <dbReference type="ARBA" id="ARBA00048743"/>
    </source>
</evidence>
<dbReference type="GO" id="GO:0004798">
    <property type="term" value="F:dTMP kinase activity"/>
    <property type="evidence" value="ECO:0007669"/>
    <property type="project" value="UniProtKB-UniRule"/>
</dbReference>
<dbReference type="InterPro" id="IPR027417">
    <property type="entry name" value="P-loop_NTPase"/>
</dbReference>
<dbReference type="Proteomes" id="UP000271227">
    <property type="component" value="Unassembled WGS sequence"/>
</dbReference>
<proteinExistence type="inferred from homology"/>
<evidence type="ECO:0000256" key="11">
    <source>
        <dbReference type="ARBA" id="ARBA00057735"/>
    </source>
</evidence>
<dbReference type="InterPro" id="IPR039430">
    <property type="entry name" value="Thymidylate_kin-like_dom"/>
</dbReference>
<dbReference type="GO" id="GO:0006233">
    <property type="term" value="P:dTDP biosynthetic process"/>
    <property type="evidence" value="ECO:0007669"/>
    <property type="project" value="InterPro"/>
</dbReference>
<evidence type="ECO:0000256" key="3">
    <source>
        <dbReference type="ARBA" id="ARBA00017144"/>
    </source>
</evidence>
<feature type="domain" description="Thymidylate kinase-like" evidence="13">
    <location>
        <begin position="14"/>
        <end position="208"/>
    </location>
</feature>
<dbReference type="FunFam" id="3.40.50.300:FF:000225">
    <property type="entry name" value="Thymidylate kinase"/>
    <property type="match status" value="1"/>
</dbReference>
<dbReference type="SUPFAM" id="SSF52540">
    <property type="entry name" value="P-loop containing nucleoside triphosphate hydrolases"/>
    <property type="match status" value="1"/>
</dbReference>
<dbReference type="CDD" id="cd01672">
    <property type="entry name" value="TMPK"/>
    <property type="match status" value="1"/>
</dbReference>
<dbReference type="AlphaFoldDB" id="A0A3M0CH93"/>
<accession>A0A3M0CH93</accession>
<keyword evidence="6 12" id="KW-0547">Nucleotide-binding</keyword>
<feature type="binding site" evidence="12">
    <location>
        <begin position="16"/>
        <end position="23"/>
    </location>
    <ligand>
        <name>ATP</name>
        <dbReference type="ChEBI" id="CHEBI:30616"/>
    </ligand>
</feature>
<evidence type="ECO:0000256" key="7">
    <source>
        <dbReference type="ARBA" id="ARBA00022777"/>
    </source>
</evidence>
<name>A0A3M0CH93_9PROT</name>
<comment type="function">
    <text evidence="11 12">Phosphorylation of dTMP to form dTDP in both de novo and salvage pathways of dTTP synthesis.</text>
</comment>
<evidence type="ECO:0000259" key="13">
    <source>
        <dbReference type="Pfam" id="PF02223"/>
    </source>
</evidence>
<dbReference type="FunCoup" id="A0A3M0CH93">
    <property type="interactions" value="512"/>
</dbReference>
<dbReference type="GO" id="GO:0006235">
    <property type="term" value="P:dTTP biosynthetic process"/>
    <property type="evidence" value="ECO:0007669"/>
    <property type="project" value="UniProtKB-UniRule"/>
</dbReference>
<dbReference type="PANTHER" id="PTHR10344">
    <property type="entry name" value="THYMIDYLATE KINASE"/>
    <property type="match status" value="1"/>
</dbReference>
<comment type="similarity">
    <text evidence="1 12">Belongs to the thymidylate kinase family.</text>
</comment>
<evidence type="ECO:0000256" key="1">
    <source>
        <dbReference type="ARBA" id="ARBA00009776"/>
    </source>
</evidence>
<dbReference type="InterPro" id="IPR018094">
    <property type="entry name" value="Thymidylate_kinase"/>
</dbReference>
<dbReference type="PROSITE" id="PS01331">
    <property type="entry name" value="THYMIDYLATE_KINASE"/>
    <property type="match status" value="1"/>
</dbReference>
<gene>
    <name evidence="12" type="primary">tmk</name>
    <name evidence="14" type="ORF">BXY39_1340</name>
</gene>
<keyword evidence="8 12" id="KW-0067">ATP-binding</keyword>
<dbReference type="EMBL" id="REFR01000010">
    <property type="protein sequence ID" value="RMB08702.1"/>
    <property type="molecule type" value="Genomic_DNA"/>
</dbReference>
<dbReference type="GO" id="GO:0005524">
    <property type="term" value="F:ATP binding"/>
    <property type="evidence" value="ECO:0007669"/>
    <property type="project" value="UniProtKB-UniRule"/>
</dbReference>
<comment type="catalytic activity">
    <reaction evidence="10 12">
        <text>dTMP + ATP = dTDP + ADP</text>
        <dbReference type="Rhea" id="RHEA:13517"/>
        <dbReference type="ChEBI" id="CHEBI:30616"/>
        <dbReference type="ChEBI" id="CHEBI:58369"/>
        <dbReference type="ChEBI" id="CHEBI:63528"/>
        <dbReference type="ChEBI" id="CHEBI:456216"/>
        <dbReference type="EC" id="2.7.4.9"/>
    </reaction>
</comment>
<dbReference type="PANTHER" id="PTHR10344:SF4">
    <property type="entry name" value="UMP-CMP KINASE 2, MITOCHONDRIAL"/>
    <property type="match status" value="1"/>
</dbReference>
<evidence type="ECO:0000256" key="9">
    <source>
        <dbReference type="ARBA" id="ARBA00029962"/>
    </source>
</evidence>
<evidence type="ECO:0000313" key="14">
    <source>
        <dbReference type="EMBL" id="RMB08702.1"/>
    </source>
</evidence>
<dbReference type="GO" id="GO:0006227">
    <property type="term" value="P:dUDP biosynthetic process"/>
    <property type="evidence" value="ECO:0007669"/>
    <property type="project" value="TreeGrafter"/>
</dbReference>
<protein>
    <recommendedName>
        <fullName evidence="3 12">Thymidylate kinase</fullName>
        <ecNumber evidence="2 12">2.7.4.9</ecNumber>
    </recommendedName>
    <alternativeName>
        <fullName evidence="9 12">dTMP kinase</fullName>
    </alternativeName>
</protein>
<evidence type="ECO:0000256" key="4">
    <source>
        <dbReference type="ARBA" id="ARBA00022679"/>
    </source>
</evidence>
<dbReference type="InParanoid" id="A0A3M0CH93"/>
<dbReference type="InterPro" id="IPR018095">
    <property type="entry name" value="Thymidylate_kin_CS"/>
</dbReference>
<sequence length="222" mass="24194">MTGPTAPRGRFITLEGGEGAGKSTQIRLLADRLEQAGIAVRTTREPGGAPGSELIRDLIVKGAVDRWTPMTEALLITAARAEHVARLIRPALEQGQWVLCDRFFDSTVAYQGAARGLGMTEMTNLQQLALGNFAPDLTLILDLPVDVGLARAVRREAGRTDGEDRFERMGQDFHSRLRRAYLEIAGQETARCQVIDADRDIGAIHGDIWKSVADRMDVTDGG</sequence>
<comment type="caution">
    <text evidence="14">The sequence shown here is derived from an EMBL/GenBank/DDBJ whole genome shotgun (WGS) entry which is preliminary data.</text>
</comment>
<reference evidence="14 15" key="1">
    <citation type="submission" date="2018-10" db="EMBL/GenBank/DDBJ databases">
        <title>Genomic Encyclopedia of Archaeal and Bacterial Type Strains, Phase II (KMG-II): from individual species to whole genera.</title>
        <authorList>
            <person name="Goeker M."/>
        </authorList>
    </citation>
    <scope>NUCLEOTIDE SEQUENCE [LARGE SCALE GENOMIC DNA]</scope>
    <source>
        <strain evidence="14 15">DSM 25217</strain>
    </source>
</reference>
<evidence type="ECO:0000256" key="5">
    <source>
        <dbReference type="ARBA" id="ARBA00022727"/>
    </source>
</evidence>
<keyword evidence="5 12" id="KW-0545">Nucleotide biosynthesis</keyword>
<dbReference type="Gene3D" id="3.40.50.300">
    <property type="entry name" value="P-loop containing nucleotide triphosphate hydrolases"/>
    <property type="match status" value="1"/>
</dbReference>
<dbReference type="GO" id="GO:0005829">
    <property type="term" value="C:cytosol"/>
    <property type="evidence" value="ECO:0007669"/>
    <property type="project" value="TreeGrafter"/>
</dbReference>
<evidence type="ECO:0000256" key="2">
    <source>
        <dbReference type="ARBA" id="ARBA00012980"/>
    </source>
</evidence>
<dbReference type="EC" id="2.7.4.9" evidence="2 12"/>
<evidence type="ECO:0000256" key="12">
    <source>
        <dbReference type="HAMAP-Rule" id="MF_00165"/>
    </source>
</evidence>
<keyword evidence="15" id="KW-1185">Reference proteome</keyword>